<protein>
    <submittedName>
        <fullName evidence="2">Uncharacterized protein</fullName>
    </submittedName>
</protein>
<evidence type="ECO:0000313" key="2">
    <source>
        <dbReference type="EMBL" id="NYH96125.1"/>
    </source>
</evidence>
<reference evidence="2 3" key="1">
    <citation type="submission" date="2020-07" db="EMBL/GenBank/DDBJ databases">
        <title>Genomic Encyclopedia of Type Strains, Phase IV (KMG-IV): sequencing the most valuable type-strain genomes for metagenomic binning, comparative biology and taxonomic classification.</title>
        <authorList>
            <person name="Goeker M."/>
        </authorList>
    </citation>
    <scope>NUCLEOTIDE SEQUENCE [LARGE SCALE GENOMIC DNA]</scope>
    <source>
        <strain evidence="2 3">DSM 29043</strain>
    </source>
</reference>
<evidence type="ECO:0000313" key="3">
    <source>
        <dbReference type="Proteomes" id="UP000522081"/>
    </source>
</evidence>
<dbReference type="AlphaFoldDB" id="A0A7Z0BW80"/>
<sequence>MTAKGELEPTDSRRVTGTKPGKERPWHELEDVARGRGSEYEPEDSRNVTGTASTPSGRWTDDGRDTPDAEGRTRKRPTGDEPPATDPQRK</sequence>
<proteinExistence type="predicted"/>
<evidence type="ECO:0000256" key="1">
    <source>
        <dbReference type="SAM" id="MobiDB-lite"/>
    </source>
</evidence>
<feature type="compositionally biased region" description="Polar residues" evidence="1">
    <location>
        <begin position="47"/>
        <end position="57"/>
    </location>
</feature>
<dbReference type="Proteomes" id="UP000522081">
    <property type="component" value="Unassembled WGS sequence"/>
</dbReference>
<keyword evidence="3" id="KW-1185">Reference proteome</keyword>
<dbReference type="EMBL" id="JACBZF010000004">
    <property type="protein sequence ID" value="NYH96125.1"/>
    <property type="molecule type" value="Genomic_DNA"/>
</dbReference>
<feature type="compositionally biased region" description="Basic and acidic residues" evidence="1">
    <location>
        <begin position="1"/>
        <end position="46"/>
    </location>
</feature>
<feature type="region of interest" description="Disordered" evidence="1">
    <location>
        <begin position="1"/>
        <end position="90"/>
    </location>
</feature>
<accession>A0A7Z0BW80</accession>
<gene>
    <name evidence="2" type="ORF">FHS75_002457</name>
</gene>
<name>A0A7Z0BW80_9SPHN</name>
<organism evidence="2 3">
    <name type="scientific">Novosphingobium marinum</name>
    <dbReference type="NCBI Taxonomy" id="1514948"/>
    <lineage>
        <taxon>Bacteria</taxon>
        <taxon>Pseudomonadati</taxon>
        <taxon>Pseudomonadota</taxon>
        <taxon>Alphaproteobacteria</taxon>
        <taxon>Sphingomonadales</taxon>
        <taxon>Sphingomonadaceae</taxon>
        <taxon>Novosphingobium</taxon>
    </lineage>
</organism>
<feature type="compositionally biased region" description="Basic and acidic residues" evidence="1">
    <location>
        <begin position="59"/>
        <end position="72"/>
    </location>
</feature>
<dbReference type="RefSeq" id="WP_179407969.1">
    <property type="nucleotide sequence ID" value="NZ_BMGF01000004.1"/>
</dbReference>
<comment type="caution">
    <text evidence="2">The sequence shown here is derived from an EMBL/GenBank/DDBJ whole genome shotgun (WGS) entry which is preliminary data.</text>
</comment>